<proteinExistence type="predicted"/>
<dbReference type="Gene3D" id="3.40.30.10">
    <property type="entry name" value="Glutaredoxin"/>
    <property type="match status" value="1"/>
</dbReference>
<dbReference type="Pfam" id="PF03190">
    <property type="entry name" value="Thioredox_DsbH"/>
    <property type="match status" value="1"/>
</dbReference>
<dbReference type="EMBL" id="JAIOIV010000095">
    <property type="protein sequence ID" value="MBZ0156893.1"/>
    <property type="molecule type" value="Genomic_DNA"/>
</dbReference>
<reference evidence="2" key="1">
    <citation type="journal article" date="2021" name="bioRxiv">
        <title>Unraveling nitrogen, sulfur and carbon metabolic pathways and microbial community transcriptional responses to substrate deprivation and toxicity stresses in a bioreactor mimicking anoxic brackish coastal sediment conditions.</title>
        <authorList>
            <person name="Martins P.D."/>
            <person name="Echeveste M.J."/>
            <person name="Arshad A."/>
            <person name="Kurth J."/>
            <person name="Ouboter H."/>
            <person name="Jetten M.S.M."/>
            <person name="Welte C.U."/>
        </authorList>
    </citation>
    <scope>NUCLEOTIDE SEQUENCE</scope>
    <source>
        <strain evidence="2">MAG_39</strain>
    </source>
</reference>
<protein>
    <submittedName>
        <fullName evidence="2">Thioredoxin domain-containing protein</fullName>
    </submittedName>
</protein>
<name>A0A953J737_9BACT</name>
<dbReference type="PIRSF" id="PIRSF006402">
    <property type="entry name" value="UCP006402_thioredoxin"/>
    <property type="match status" value="1"/>
</dbReference>
<gene>
    <name evidence="2" type="ORF">K8I29_11885</name>
</gene>
<dbReference type="InterPro" id="IPR024705">
    <property type="entry name" value="Ssp411"/>
</dbReference>
<feature type="domain" description="Spermatogenesis-associated protein 20-like TRX" evidence="1">
    <location>
        <begin position="2"/>
        <end position="161"/>
    </location>
</feature>
<evidence type="ECO:0000313" key="2">
    <source>
        <dbReference type="EMBL" id="MBZ0156893.1"/>
    </source>
</evidence>
<dbReference type="InterPro" id="IPR012341">
    <property type="entry name" value="6hp_glycosidase-like_sf"/>
</dbReference>
<dbReference type="PANTHER" id="PTHR42899:SF1">
    <property type="entry name" value="SPERMATOGENESIS-ASSOCIATED PROTEIN 20"/>
    <property type="match status" value="1"/>
</dbReference>
<reference evidence="2" key="2">
    <citation type="submission" date="2021-08" db="EMBL/GenBank/DDBJ databases">
        <authorList>
            <person name="Dalcin Martins P."/>
        </authorList>
    </citation>
    <scope>NUCLEOTIDE SEQUENCE</scope>
    <source>
        <strain evidence="2">MAG_39</strain>
    </source>
</reference>
<dbReference type="InterPro" id="IPR004879">
    <property type="entry name" value="Ssp411-like_TRX"/>
</dbReference>
<dbReference type="InterPro" id="IPR036249">
    <property type="entry name" value="Thioredoxin-like_sf"/>
</dbReference>
<dbReference type="Gene3D" id="1.50.10.10">
    <property type="match status" value="1"/>
</dbReference>
<sequence>MNRLAGEKSPYLRHAADQKIHWYPWSDEAFERARQEDKPLFLSSGAVWCHWCHVMAKECFFDEEVARLLNDHFISIKLDRDERPDIDRRYQKAVSAMGSGGGWPLSVFLTPDRKPFFGGTYFPPEDSYGRPGFKKVLRAVIELYRTKRDEVSRYTGELMAFIRPGTLQQGEVSPALLDAALRNMSSLFDPQSGGFGTAPKFPAPGALGFLLNRFFFSRDEGIGLMVRKTLEAMAKGGFHDQLKGGFHRYSVDASWIIPHFEKMADDNSWLLRNYSDACSVFGDGYFREVVRGIISFTADVLSDPGGGFYASQDADVTPDDEGGYFTWTDGEFREVLTAEEYEVLSLHLLHERGTMHHDPSKRVLFISAEPKKIAARTGRQEEEVREIIARGKGKLLRARDRRKAPFVDSTLYTSLNGMYITAYLKAFRVLGEEEVRDFALKSLQRMLRDHRTGDGLLHTAGIKALLDDYIYLIEALHAAYEETGDSAWLAEADNMMEQCLERFWDGSEGGFFDAETEVLGLRLKGIEDIPHPSANAVGIPLLFSLADAAGKERYRGYAVKALHAFAAKAGDFGVHAGSYFSAVDAYFSPLTLTVETSPGSDLARAAREVFRPYKSIVYKGDTGRIIPCSKDVCHEPVESPGKLRSIIAAV</sequence>
<evidence type="ECO:0000259" key="1">
    <source>
        <dbReference type="Pfam" id="PF03190"/>
    </source>
</evidence>
<dbReference type="AlphaFoldDB" id="A0A953J737"/>
<dbReference type="InterPro" id="IPR008928">
    <property type="entry name" value="6-hairpin_glycosidase_sf"/>
</dbReference>
<dbReference type="GO" id="GO:0005975">
    <property type="term" value="P:carbohydrate metabolic process"/>
    <property type="evidence" value="ECO:0007669"/>
    <property type="project" value="InterPro"/>
</dbReference>
<dbReference type="Proteomes" id="UP000705867">
    <property type="component" value="Unassembled WGS sequence"/>
</dbReference>
<dbReference type="SUPFAM" id="SSF52833">
    <property type="entry name" value="Thioredoxin-like"/>
    <property type="match status" value="1"/>
</dbReference>
<organism evidence="2 3">
    <name type="scientific">Candidatus Nitrobium versatile</name>
    <dbReference type="NCBI Taxonomy" id="2884831"/>
    <lineage>
        <taxon>Bacteria</taxon>
        <taxon>Pseudomonadati</taxon>
        <taxon>Nitrospirota</taxon>
        <taxon>Nitrospiria</taxon>
        <taxon>Nitrospirales</taxon>
        <taxon>Nitrospiraceae</taxon>
        <taxon>Candidatus Nitrobium</taxon>
    </lineage>
</organism>
<comment type="caution">
    <text evidence="2">The sequence shown here is derived from an EMBL/GenBank/DDBJ whole genome shotgun (WGS) entry which is preliminary data.</text>
</comment>
<accession>A0A953J737</accession>
<dbReference type="PANTHER" id="PTHR42899">
    <property type="entry name" value="SPERMATOGENESIS-ASSOCIATED PROTEIN 20"/>
    <property type="match status" value="1"/>
</dbReference>
<dbReference type="SUPFAM" id="SSF48208">
    <property type="entry name" value="Six-hairpin glycosidases"/>
    <property type="match status" value="1"/>
</dbReference>
<evidence type="ECO:0000313" key="3">
    <source>
        <dbReference type="Proteomes" id="UP000705867"/>
    </source>
</evidence>
<dbReference type="CDD" id="cd02955">
    <property type="entry name" value="SSP411"/>
    <property type="match status" value="1"/>
</dbReference>